<organism evidence="3 4">
    <name type="scientific">Vagococcus bubulae</name>
    <dbReference type="NCBI Taxonomy" id="1977868"/>
    <lineage>
        <taxon>Bacteria</taxon>
        <taxon>Bacillati</taxon>
        <taxon>Bacillota</taxon>
        <taxon>Bacilli</taxon>
        <taxon>Lactobacillales</taxon>
        <taxon>Enterococcaceae</taxon>
        <taxon>Vagococcus</taxon>
    </lineage>
</organism>
<keyword evidence="2" id="KW-0472">Membrane</keyword>
<keyword evidence="2" id="KW-0812">Transmembrane</keyword>
<dbReference type="OrthoDB" id="2192164at2"/>
<evidence type="ECO:0000256" key="1">
    <source>
        <dbReference type="SAM" id="Coils"/>
    </source>
</evidence>
<feature type="coiled-coil region" evidence="1">
    <location>
        <begin position="111"/>
        <end position="141"/>
    </location>
</feature>
<dbReference type="EMBL" id="NGJT01000001">
    <property type="protein sequence ID" value="RST96158.1"/>
    <property type="molecule type" value="Genomic_DNA"/>
</dbReference>
<keyword evidence="1" id="KW-0175">Coiled coil</keyword>
<feature type="transmembrane region" description="Helical" evidence="2">
    <location>
        <begin position="67"/>
        <end position="88"/>
    </location>
</feature>
<proteinExistence type="predicted"/>
<keyword evidence="4" id="KW-1185">Reference proteome</keyword>
<gene>
    <name evidence="3" type="ORF">CBF36_00030</name>
</gene>
<keyword evidence="2" id="KW-1133">Transmembrane helix</keyword>
<protein>
    <submittedName>
        <fullName evidence="3">Uncharacterized protein</fullName>
    </submittedName>
</protein>
<feature type="transmembrane region" description="Helical" evidence="2">
    <location>
        <begin position="6"/>
        <end position="31"/>
    </location>
</feature>
<dbReference type="AlphaFoldDB" id="A0A429ZR82"/>
<evidence type="ECO:0000313" key="3">
    <source>
        <dbReference type="EMBL" id="RST96158.1"/>
    </source>
</evidence>
<evidence type="ECO:0000313" key="4">
    <source>
        <dbReference type="Proteomes" id="UP000288490"/>
    </source>
</evidence>
<reference evidence="3 4" key="1">
    <citation type="submission" date="2017-05" db="EMBL/GenBank/DDBJ databases">
        <title>Vagococcus spp. assemblies.</title>
        <authorList>
            <person name="Gulvik C.A."/>
        </authorList>
    </citation>
    <scope>NUCLEOTIDE SEQUENCE [LARGE SCALE GENOMIC DNA]</scope>
    <source>
        <strain evidence="3 4">SS1994</strain>
    </source>
</reference>
<dbReference type="RefSeq" id="WP_125955502.1">
    <property type="nucleotide sequence ID" value="NZ_JAQEJV010000001.1"/>
</dbReference>
<feature type="coiled-coil region" evidence="1">
    <location>
        <begin position="36"/>
        <end position="64"/>
    </location>
</feature>
<dbReference type="Proteomes" id="UP000288490">
    <property type="component" value="Unassembled WGS sequence"/>
</dbReference>
<evidence type="ECO:0000256" key="2">
    <source>
        <dbReference type="SAM" id="Phobius"/>
    </source>
</evidence>
<comment type="caution">
    <text evidence="3">The sequence shown here is derived from an EMBL/GenBank/DDBJ whole genome shotgun (WGS) entry which is preliminary data.</text>
</comment>
<accession>A0A429ZR82</accession>
<name>A0A429ZR82_9ENTE</name>
<sequence length="222" mass="25837">MLDLEWIYIIALSLGILFVIGVCYFLFRFIFLGKKLKQLSKKRVKNKKQKREKKEEKKALTKKKHSILILFIVSLVSSILFFSGSAYIKYYQSMNLTQEDSKSIVSSYYLIRDFEDQLKLLRDKKDDQVKLEQNIRQLSTSMASYGTKKASTVNSVDGQLILNRYYNSVKQLGMNASTQTKNFYGNSELVNDFLKDIQGAKDYEGDVFRYYKVDKSVLIKAK</sequence>